<proteinExistence type="predicted"/>
<evidence type="ECO:0000313" key="1">
    <source>
        <dbReference type="EMBL" id="MEN9062826.1"/>
    </source>
</evidence>
<dbReference type="AlphaFoldDB" id="A0AAW9SQD9"/>
<protein>
    <submittedName>
        <fullName evidence="1">Uncharacterized protein</fullName>
    </submittedName>
</protein>
<comment type="caution">
    <text evidence="1">The sequence shown here is derived from an EMBL/GenBank/DDBJ whole genome shotgun (WGS) entry which is preliminary data.</text>
</comment>
<evidence type="ECO:0000313" key="2">
    <source>
        <dbReference type="Proteomes" id="UP001428774"/>
    </source>
</evidence>
<dbReference type="Proteomes" id="UP001428774">
    <property type="component" value="Unassembled WGS sequence"/>
</dbReference>
<dbReference type="RefSeq" id="WP_347167751.1">
    <property type="nucleotide sequence ID" value="NZ_JBDNCH010000002.1"/>
</dbReference>
<dbReference type="EMBL" id="JBDNCH010000002">
    <property type="protein sequence ID" value="MEN9062826.1"/>
    <property type="molecule type" value="Genomic_DNA"/>
</dbReference>
<accession>A0AAW9SQD9</accession>
<reference evidence="1 2" key="1">
    <citation type="submission" date="2024-05" db="EMBL/GenBank/DDBJ databases">
        <title>Genome sequence of Ponticoccus litoralis KCCM 90028.</title>
        <authorList>
            <person name="Kim J.M."/>
            <person name="Lee J.K."/>
            <person name="Choi B.J."/>
            <person name="Bayburt H."/>
            <person name="Baek J.H."/>
            <person name="Jeon C.O."/>
        </authorList>
    </citation>
    <scope>NUCLEOTIDE SEQUENCE [LARGE SCALE GENOMIC DNA]</scope>
    <source>
        <strain evidence="1 2">KCCM 90028</strain>
    </source>
</reference>
<gene>
    <name evidence="1" type="ORF">ABFB10_19450</name>
</gene>
<sequence length="326" mass="35848">MALSSTFRWVTIGKLKLQNEKRAPLGAPTVTLAELIEALRALEGTPAGQRSYQNNNRRMWCSPVQECGDYYHLLFQTGDKTVSDMAYIDFVTGDSRDGGKTDSEGGHFCSHVLVRKVADAVGRHLILVEKVPGINFTTLEAFMKWVLAMPASLKKADEDGTEKEYRATADLAGFQSKTVQEAMTTGTVMDVQFVGHEVQEGGVDEDPLVRETISEVKWTIKRTLDGGGARTLMRRGIDYIRGWDAVEQDSRQLLVRIKSEDGQIRTVPISPEAQEAEAAANEALQSAVVLNEFMSGFEVPLTQRHDGIRADILQKMRTIGNGAGGA</sequence>
<keyword evidence="2" id="KW-1185">Reference proteome</keyword>
<name>A0AAW9SQD9_9RHOB</name>
<organism evidence="1 2">
    <name type="scientific">Ponticoccus litoralis</name>
    <dbReference type="NCBI Taxonomy" id="422297"/>
    <lineage>
        <taxon>Bacteria</taxon>
        <taxon>Pseudomonadati</taxon>
        <taxon>Pseudomonadota</taxon>
        <taxon>Alphaproteobacteria</taxon>
        <taxon>Rhodobacterales</taxon>
        <taxon>Roseobacteraceae</taxon>
        <taxon>Ponticoccus</taxon>
    </lineage>
</organism>